<evidence type="ECO:0000259" key="2">
    <source>
        <dbReference type="Pfam" id="PF00534"/>
    </source>
</evidence>
<dbReference type="Proteomes" id="UP001185728">
    <property type="component" value="Unassembled WGS sequence"/>
</dbReference>
<dbReference type="PANTHER" id="PTHR12526">
    <property type="entry name" value="GLYCOSYLTRANSFERASE"/>
    <property type="match status" value="1"/>
</dbReference>
<evidence type="ECO:0000256" key="1">
    <source>
        <dbReference type="ARBA" id="ARBA00022679"/>
    </source>
</evidence>
<dbReference type="NCBIfam" id="NF038011">
    <property type="entry name" value="PelF"/>
    <property type="match status" value="1"/>
</dbReference>
<dbReference type="GO" id="GO:0016757">
    <property type="term" value="F:glycosyltransferase activity"/>
    <property type="evidence" value="ECO:0007669"/>
    <property type="project" value="InterPro"/>
</dbReference>
<evidence type="ECO:0000259" key="3">
    <source>
        <dbReference type="Pfam" id="PF11997"/>
    </source>
</evidence>
<dbReference type="EMBL" id="JAWLUK010000035">
    <property type="protein sequence ID" value="MDV7178248.1"/>
    <property type="molecule type" value="Genomic_DNA"/>
</dbReference>
<dbReference type="Pfam" id="PF00534">
    <property type="entry name" value="Glycos_transf_1"/>
    <property type="match status" value="1"/>
</dbReference>
<dbReference type="PANTHER" id="PTHR12526:SF636">
    <property type="entry name" value="BLL3647 PROTEIN"/>
    <property type="match status" value="1"/>
</dbReference>
<dbReference type="InterPro" id="IPR001296">
    <property type="entry name" value="Glyco_trans_1"/>
</dbReference>
<gene>
    <name evidence="4" type="primary">pelF</name>
    <name evidence="4" type="ORF">R4064_11535</name>
</gene>
<dbReference type="InterPro" id="IPR047691">
    <property type="entry name" value="PelF-like"/>
</dbReference>
<keyword evidence="1" id="KW-0808">Transferase</keyword>
<reference evidence="4" key="1">
    <citation type="submission" date="2023-10" db="EMBL/GenBank/DDBJ databases">
        <title>Development of a sustainable strategy for remediation of hydrocarbon-contaminated territories based on the waste exchange concept.</title>
        <authorList>
            <person name="Krivoruchko A."/>
        </authorList>
    </citation>
    <scope>NUCLEOTIDE SEQUENCE</scope>
    <source>
        <strain evidence="4">IEGM 1325</strain>
    </source>
</reference>
<protein>
    <submittedName>
        <fullName evidence="4">GT4 family glycosyltransferase PelF</fullName>
    </submittedName>
</protein>
<feature type="domain" description="DUF3492" evidence="3">
    <location>
        <begin position="1"/>
        <end position="278"/>
    </location>
</feature>
<proteinExistence type="predicted"/>
<dbReference type="InterPro" id="IPR022622">
    <property type="entry name" value="DUF3492"/>
</dbReference>
<comment type="caution">
    <text evidence="4">The sequence shown here is derived from an EMBL/GenBank/DDBJ whole genome shotgun (WGS) entry which is preliminary data.</text>
</comment>
<evidence type="ECO:0000313" key="5">
    <source>
        <dbReference type="Proteomes" id="UP001185728"/>
    </source>
</evidence>
<accession>A0AAP5T988</accession>
<name>A0AAP5T988_9MICC</name>
<feature type="domain" description="Glycosyl transferase family 1" evidence="2">
    <location>
        <begin position="300"/>
        <end position="461"/>
    </location>
</feature>
<organism evidence="4 5">
    <name type="scientific">Micrococcus yunnanensis</name>
    <dbReference type="NCBI Taxonomy" id="566027"/>
    <lineage>
        <taxon>Bacteria</taxon>
        <taxon>Bacillati</taxon>
        <taxon>Actinomycetota</taxon>
        <taxon>Actinomycetes</taxon>
        <taxon>Micrococcales</taxon>
        <taxon>Micrococcaceae</taxon>
        <taxon>Micrococcus</taxon>
    </lineage>
</organism>
<dbReference type="AlphaFoldDB" id="A0AAP5T988"/>
<dbReference type="RefSeq" id="WP_317677165.1">
    <property type="nucleotide sequence ID" value="NZ_JAWLUK010000035.1"/>
</dbReference>
<evidence type="ECO:0000313" key="4">
    <source>
        <dbReference type="EMBL" id="MDV7178248.1"/>
    </source>
</evidence>
<dbReference type="Gene3D" id="3.40.50.2000">
    <property type="entry name" value="Glycogen Phosphorylase B"/>
    <property type="match status" value="2"/>
</dbReference>
<dbReference type="Pfam" id="PF11997">
    <property type="entry name" value="DUF3492"/>
    <property type="match status" value="1"/>
</dbReference>
<dbReference type="SUPFAM" id="SSF53756">
    <property type="entry name" value="UDP-Glycosyltransferase/glycogen phosphorylase"/>
    <property type="match status" value="1"/>
</dbReference>
<sequence>MEIALVNEGTYPITTGGVSTWCHQLLEGMPEHRFHVVTVTGPDDTPIVWPTPPSVASTTLHPIWGRAASSWTDVRPFSRSRRRWISHAMHAFWSAVLPPAPAGGFTGPVRHDSAAVGAAVRALVAAGNGRLRTLLVSPGSAEALLAAWEHHAPGLDGESCLTVGAAADAAAHVDRILSATDVDFPEVDVVHASSNGAAALIAVARKWRDGTPFALTEHGVYLRERYLALGGTDLEWESRYAVATALRALCELAYAEADRLLPVSDFNSRWAIRLGAEADRSSPVLNGVDPTAYPPIETEPDVPTISFVGRIDPLKDLHTLLRAFALVRTKVPQARLRIFGPCSDSAAAYQADLLAESASLGIEDAVTWEGPSEGSRPAFLAGHVVALSSVSEGLPLTLIEAMMSGKATVSTDVGGVVELVGRSGDRGALVPPKDPEAFATECIRLLTDRAHRARVGAAARRHAQEHLTLQSCVGSFRRWYAELAGEGETTPAAFLPASVAPTADARPAVLVGPRGSSS</sequence>